<comment type="subcellular location">
    <subcellularLocation>
        <location evidence="1">Membrane</location>
        <topology evidence="1">Multi-pass membrane protein</topology>
    </subcellularLocation>
</comment>
<keyword evidence="3 9" id="KW-0808">Transferase</keyword>
<keyword evidence="10" id="KW-1185">Reference proteome</keyword>
<name>A0ABW0R431_9BACL</name>
<keyword evidence="6 7" id="KW-0472">Membrane</keyword>
<dbReference type="Proteomes" id="UP001596108">
    <property type="component" value="Unassembled WGS sequence"/>
</dbReference>
<dbReference type="InterPro" id="IPR003362">
    <property type="entry name" value="Bact_transf"/>
</dbReference>
<dbReference type="InterPro" id="IPR036291">
    <property type="entry name" value="NAD(P)-bd_dom_sf"/>
</dbReference>
<feature type="transmembrane region" description="Helical" evidence="7">
    <location>
        <begin position="310"/>
        <end position="334"/>
    </location>
</feature>
<evidence type="ECO:0000256" key="3">
    <source>
        <dbReference type="ARBA" id="ARBA00022679"/>
    </source>
</evidence>
<evidence type="ECO:0000256" key="1">
    <source>
        <dbReference type="ARBA" id="ARBA00004141"/>
    </source>
</evidence>
<dbReference type="Gene3D" id="3.40.50.720">
    <property type="entry name" value="NAD(P)-binding Rossmann-like Domain"/>
    <property type="match status" value="1"/>
</dbReference>
<dbReference type="PANTHER" id="PTHR30576">
    <property type="entry name" value="COLANIC BIOSYNTHESIS UDP-GLUCOSE LIPID CARRIER TRANSFERASE"/>
    <property type="match status" value="1"/>
</dbReference>
<accession>A0ABW0R431</accession>
<evidence type="ECO:0000259" key="8">
    <source>
        <dbReference type="Pfam" id="PF02397"/>
    </source>
</evidence>
<proteinExistence type="inferred from homology"/>
<evidence type="ECO:0000313" key="10">
    <source>
        <dbReference type="Proteomes" id="UP001596108"/>
    </source>
</evidence>
<feature type="transmembrane region" description="Helical" evidence="7">
    <location>
        <begin position="122"/>
        <end position="139"/>
    </location>
</feature>
<evidence type="ECO:0000256" key="5">
    <source>
        <dbReference type="ARBA" id="ARBA00022989"/>
    </source>
</evidence>
<protein>
    <submittedName>
        <fullName evidence="9">Sugar transferase</fullName>
        <ecNumber evidence="9">2.7.8.-</ecNumber>
    </submittedName>
</protein>
<comment type="similarity">
    <text evidence="2">Belongs to the bacterial sugar transferase family.</text>
</comment>
<evidence type="ECO:0000256" key="2">
    <source>
        <dbReference type="ARBA" id="ARBA00006464"/>
    </source>
</evidence>
<feature type="transmembrane region" description="Helical" evidence="7">
    <location>
        <begin position="145"/>
        <end position="167"/>
    </location>
</feature>
<dbReference type="InterPro" id="IPR017475">
    <property type="entry name" value="EPS_sugar_tfrase"/>
</dbReference>
<dbReference type="RefSeq" id="WP_378112981.1">
    <property type="nucleotide sequence ID" value="NZ_JBHSNC010000051.1"/>
</dbReference>
<evidence type="ECO:0000256" key="6">
    <source>
        <dbReference type="ARBA" id="ARBA00023136"/>
    </source>
</evidence>
<gene>
    <name evidence="9" type="ORF">ACFPQ4_16590</name>
</gene>
<dbReference type="PANTHER" id="PTHR30576:SF0">
    <property type="entry name" value="UNDECAPRENYL-PHOSPHATE N-ACETYLGALACTOSAMINYL 1-PHOSPHATE TRANSFERASE-RELATED"/>
    <property type="match status" value="1"/>
</dbReference>
<comment type="caution">
    <text evidence="9">The sequence shown here is derived from an EMBL/GenBank/DDBJ whole genome shotgun (WGS) entry which is preliminary data.</text>
</comment>
<evidence type="ECO:0000313" key="9">
    <source>
        <dbReference type="EMBL" id="MFC5531037.1"/>
    </source>
</evidence>
<keyword evidence="5 7" id="KW-1133">Transmembrane helix</keyword>
<dbReference type="GO" id="GO:0016740">
    <property type="term" value="F:transferase activity"/>
    <property type="evidence" value="ECO:0007669"/>
    <property type="project" value="UniProtKB-KW"/>
</dbReference>
<feature type="transmembrane region" description="Helical" evidence="7">
    <location>
        <begin position="39"/>
        <end position="61"/>
    </location>
</feature>
<dbReference type="NCBIfam" id="TIGR03025">
    <property type="entry name" value="EPS_sugtrans"/>
    <property type="match status" value="1"/>
</dbReference>
<dbReference type="EMBL" id="JBHSNC010000051">
    <property type="protein sequence ID" value="MFC5531037.1"/>
    <property type="molecule type" value="Genomic_DNA"/>
</dbReference>
<dbReference type="SUPFAM" id="SSF51735">
    <property type="entry name" value="NAD(P)-binding Rossmann-fold domains"/>
    <property type="match status" value="1"/>
</dbReference>
<dbReference type="Pfam" id="PF02397">
    <property type="entry name" value="Bac_transf"/>
    <property type="match status" value="1"/>
</dbReference>
<reference evidence="10" key="1">
    <citation type="journal article" date="2019" name="Int. J. Syst. Evol. Microbiol.">
        <title>The Global Catalogue of Microorganisms (GCM) 10K type strain sequencing project: providing services to taxonomists for standard genome sequencing and annotation.</title>
        <authorList>
            <consortium name="The Broad Institute Genomics Platform"/>
            <consortium name="The Broad Institute Genome Sequencing Center for Infectious Disease"/>
            <person name="Wu L."/>
            <person name="Ma J."/>
        </authorList>
    </citation>
    <scope>NUCLEOTIDE SEQUENCE [LARGE SCALE GENOMIC DNA]</scope>
    <source>
        <strain evidence="10">CGMCC 1.18578</strain>
    </source>
</reference>
<sequence>MRISELANQQVYPHRVRTVGTVAKERLTKKRSLVFLGRWFIAMEYVGYVVTFYLLMAAKVLQDYPQINRFNPIEWSREISVFTDYAIFLLIFLVIHAFAIVQNQLFSGKAERSFFEQYRLSFRSLVYAFLITLGITFLLKTTFLYSRVTLVTFLVMVMLESLILLGVKGVIINKRYRAGVVKQQVLIVGAGRVGTKLQEQLSQSADLKHDVIGYLDDRKQGKDILGKTSELERIIQQQHIDTIYITIPSERHIIESMLHTVYKYDVDIRIIPEMFDRMATVFAFRSDLELPCLQIVKTPLRGINVFLKRVADIVGSFLLLLLTSPLLLVLSIWIKLDSKGEVFFKQSRVGKNGIPFQMLKFRSMQQGAEWEQRALFKANEASGPVFKMRNDPRVTRIGAWLRRYSLDELPQLWNVLKGEMSLIGPRPPLPSEVAQYTDYHWRRMDVLPGMTGLWQVSGRSDLDFEDWIDLDIYYIERWSFALEMKILIKTIPAVIKGSGAY</sequence>
<keyword evidence="4 7" id="KW-0812">Transmembrane</keyword>
<dbReference type="Pfam" id="PF13727">
    <property type="entry name" value="CoA_binding_3"/>
    <property type="match status" value="1"/>
</dbReference>
<feature type="transmembrane region" description="Helical" evidence="7">
    <location>
        <begin position="81"/>
        <end position="101"/>
    </location>
</feature>
<evidence type="ECO:0000256" key="7">
    <source>
        <dbReference type="SAM" id="Phobius"/>
    </source>
</evidence>
<dbReference type="EC" id="2.7.8.-" evidence="9"/>
<feature type="domain" description="Bacterial sugar transferase" evidence="8">
    <location>
        <begin position="308"/>
        <end position="496"/>
    </location>
</feature>
<evidence type="ECO:0000256" key="4">
    <source>
        <dbReference type="ARBA" id="ARBA00022692"/>
    </source>
</evidence>
<organism evidence="9 10">
    <name type="scientific">Cohnella yongneupensis</name>
    <dbReference type="NCBI Taxonomy" id="425006"/>
    <lineage>
        <taxon>Bacteria</taxon>
        <taxon>Bacillati</taxon>
        <taxon>Bacillota</taxon>
        <taxon>Bacilli</taxon>
        <taxon>Bacillales</taxon>
        <taxon>Paenibacillaceae</taxon>
        <taxon>Cohnella</taxon>
    </lineage>
</organism>